<dbReference type="GO" id="GO:0016020">
    <property type="term" value="C:membrane"/>
    <property type="evidence" value="ECO:0007669"/>
    <property type="project" value="InterPro"/>
</dbReference>
<dbReference type="SUPFAM" id="SSF57424">
    <property type="entry name" value="LDL receptor-like module"/>
    <property type="match status" value="1"/>
</dbReference>
<comment type="caution">
    <text evidence="2">Lacks conserved residue(s) required for the propagation of feature annotation.</text>
</comment>
<dbReference type="Pfam" id="PF00057">
    <property type="entry name" value="Ldl_recept_a"/>
    <property type="match status" value="1"/>
</dbReference>
<dbReference type="SUPFAM" id="SSF56436">
    <property type="entry name" value="C-type lectin-like"/>
    <property type="match status" value="1"/>
</dbReference>
<dbReference type="EMBL" id="JAHLQT010026447">
    <property type="protein sequence ID" value="KAG7163697.1"/>
    <property type="molecule type" value="Genomic_DNA"/>
</dbReference>
<dbReference type="Gene3D" id="2.60.120.200">
    <property type="match status" value="1"/>
</dbReference>
<organism evidence="5 6">
    <name type="scientific">Homarus americanus</name>
    <name type="common">American lobster</name>
    <dbReference type="NCBI Taxonomy" id="6706"/>
    <lineage>
        <taxon>Eukaryota</taxon>
        <taxon>Metazoa</taxon>
        <taxon>Ecdysozoa</taxon>
        <taxon>Arthropoda</taxon>
        <taxon>Crustacea</taxon>
        <taxon>Multicrustacea</taxon>
        <taxon>Malacostraca</taxon>
        <taxon>Eumalacostraca</taxon>
        <taxon>Eucarida</taxon>
        <taxon>Decapoda</taxon>
        <taxon>Pleocyemata</taxon>
        <taxon>Astacidea</taxon>
        <taxon>Nephropoidea</taxon>
        <taxon>Nephropidae</taxon>
        <taxon>Homarus</taxon>
    </lineage>
</organism>
<dbReference type="AlphaFoldDB" id="A0A8J5JSU8"/>
<keyword evidence="6" id="KW-1185">Reference proteome</keyword>
<feature type="disulfide bond" evidence="2">
    <location>
        <begin position="472"/>
        <end position="487"/>
    </location>
</feature>
<dbReference type="InterPro" id="IPR016186">
    <property type="entry name" value="C-type_lectin-like/link_sf"/>
</dbReference>
<dbReference type="PROSITE" id="PS01209">
    <property type="entry name" value="LDLRA_1"/>
    <property type="match status" value="1"/>
</dbReference>
<dbReference type="InterPro" id="IPR001304">
    <property type="entry name" value="C-type_lectin-like"/>
</dbReference>
<dbReference type="SUPFAM" id="SSF49899">
    <property type="entry name" value="Concanavalin A-like lectins/glucanases"/>
    <property type="match status" value="1"/>
</dbReference>
<dbReference type="InterPro" id="IPR002172">
    <property type="entry name" value="LDrepeatLR_classA_rpt"/>
</dbReference>
<dbReference type="Gene3D" id="2.70.170.10">
    <property type="entry name" value="Neurotransmitter-gated ion-channel ligand-binding domain"/>
    <property type="match status" value="1"/>
</dbReference>
<dbReference type="Pfam" id="PF00059">
    <property type="entry name" value="Lectin_C"/>
    <property type="match status" value="1"/>
</dbReference>
<feature type="transmembrane region" description="Helical" evidence="3">
    <location>
        <begin position="788"/>
        <end position="812"/>
    </location>
</feature>
<keyword evidence="3" id="KW-1133">Transmembrane helix</keyword>
<dbReference type="PROSITE" id="PS50068">
    <property type="entry name" value="LDLRA_2"/>
    <property type="match status" value="1"/>
</dbReference>
<dbReference type="InterPro" id="IPR016187">
    <property type="entry name" value="CTDL_fold"/>
</dbReference>
<name>A0A8J5JSU8_HOMAM</name>
<feature type="non-terminal residue" evidence="5">
    <location>
        <position position="819"/>
    </location>
</feature>
<dbReference type="InterPro" id="IPR023415">
    <property type="entry name" value="LDLR_class-A_CS"/>
</dbReference>
<dbReference type="PROSITE" id="PS50041">
    <property type="entry name" value="C_TYPE_LECTIN_2"/>
    <property type="match status" value="1"/>
</dbReference>
<dbReference type="Gene3D" id="3.10.100.10">
    <property type="entry name" value="Mannose-Binding Protein A, subunit A"/>
    <property type="match status" value="1"/>
</dbReference>
<dbReference type="InterPro" id="IPR018378">
    <property type="entry name" value="C-type_lectin_CS"/>
</dbReference>
<protein>
    <submittedName>
        <fullName evidence="5">Neuronal pentraxin-1-like 3</fullName>
    </submittedName>
</protein>
<dbReference type="CDD" id="cd00037">
    <property type="entry name" value="CLECT"/>
    <property type="match status" value="1"/>
</dbReference>
<dbReference type="Proteomes" id="UP000747542">
    <property type="component" value="Unassembled WGS sequence"/>
</dbReference>
<keyword evidence="3" id="KW-0472">Membrane</keyword>
<dbReference type="InterPro" id="IPR036055">
    <property type="entry name" value="LDL_receptor-like_sf"/>
</dbReference>
<dbReference type="PROSITE" id="PS00615">
    <property type="entry name" value="C_TYPE_LECTIN_1"/>
    <property type="match status" value="1"/>
</dbReference>
<evidence type="ECO:0000256" key="3">
    <source>
        <dbReference type="SAM" id="Phobius"/>
    </source>
</evidence>
<feature type="transmembrane region" description="Helical" evidence="3">
    <location>
        <begin position="681"/>
        <end position="704"/>
    </location>
</feature>
<comment type="caution">
    <text evidence="5">The sequence shown here is derived from an EMBL/GenBank/DDBJ whole genome shotgun (WGS) entry which is preliminary data.</text>
</comment>
<evidence type="ECO:0000313" key="5">
    <source>
        <dbReference type="EMBL" id="KAG7163697.1"/>
    </source>
</evidence>
<feature type="domain" description="C-type lectin" evidence="4">
    <location>
        <begin position="259"/>
        <end position="356"/>
    </location>
</feature>
<proteinExistence type="predicted"/>
<keyword evidence="3" id="KW-0812">Transmembrane</keyword>
<evidence type="ECO:0000256" key="1">
    <source>
        <dbReference type="ARBA" id="ARBA00023157"/>
    </source>
</evidence>
<accession>A0A8J5JSU8</accession>
<feature type="transmembrane region" description="Helical" evidence="3">
    <location>
        <begin position="716"/>
        <end position="738"/>
    </location>
</feature>
<gene>
    <name evidence="5" type="primary">Nptx1-L3</name>
    <name evidence="5" type="ORF">Hamer_G002924</name>
</gene>
<sequence>ITTTPATTAPALLSVSPGTEAAAVVTFKGNPESSSSSWGYLRQEVNFTMPLSKVTVCLRFQVTSVPYSGVVPLFSYAHPECYSEFVLAIQWNTSELVVECCDFGVSARVVLEPPLSLLEWESLCMVLDLDDLTYTLGHRHHLTSGEISVVGGSTRLRGGGVAVVGRQQHQHDGGLSYAFHGSLTHLALLGSKLTPQAIYNFLIDCSQVVASPLVSMNTMRGLDDWEKHDIIVGITGLYTGHFCQKQESFIMLPSTHPREELDEVCKNLGGSLVRPRSAEESENLRQRFSKYVDQCTNSYGSWLWVDAYRRYNNKDDWSIMWNMVPRKDRDQCLSVSVSGNSWVDTPCDERLCAVCHAVSRPVFTLRMSCTLPNDRLYTFTYDLDGHPILISVHGISIVWDSNRWVIIKGSTILAIQNEVSNLDILPLGVTKWHFLTEEPDCPRETQLLLSVCGLDYFACGDGLTCVPWVARCDLSVNCVDGSDEESCQIKPVSTTSLAHIPPPPPHSEKTLPITMTLLAITLKKIDFPGSRMVTEIFVELGWQDPRVTFYNLRSGDNSLDNTPGLWRLAVGGALASTNFTVVRSFTTVTRSQDPPRGSLLTQNVQYSGRDNRLQVRALYMADFSCKFHMQYFPFHIQHCDLLLSFQDLSPTEVKLIHTEGSGHTHQPHSLGFTNTGYQIRLGVGVACLVGVLMVFWGCALGGYFPHSPHTTFLHVWFIFVFVFAFCIVLVIVATAWGVQGTARLPTSASRRLTMVYPEEGKRTPGRRGEGSYYERQEQLRREQASRPLVVRVNSVAILLLGLAGLSFLIWYITTALIQY</sequence>
<keyword evidence="1 2" id="KW-1015">Disulfide bond</keyword>
<evidence type="ECO:0000259" key="4">
    <source>
        <dbReference type="PROSITE" id="PS50041"/>
    </source>
</evidence>
<dbReference type="GO" id="GO:0005230">
    <property type="term" value="F:extracellular ligand-gated monoatomic ion channel activity"/>
    <property type="evidence" value="ECO:0007669"/>
    <property type="project" value="InterPro"/>
</dbReference>
<dbReference type="InterPro" id="IPR036734">
    <property type="entry name" value="Neur_chan_lig-bd_sf"/>
</dbReference>
<dbReference type="Gene3D" id="4.10.400.10">
    <property type="entry name" value="Low-density Lipoprotein Receptor"/>
    <property type="match status" value="1"/>
</dbReference>
<dbReference type="InterPro" id="IPR013320">
    <property type="entry name" value="ConA-like_dom_sf"/>
</dbReference>
<evidence type="ECO:0000256" key="2">
    <source>
        <dbReference type="PROSITE-ProRule" id="PRU00124"/>
    </source>
</evidence>
<dbReference type="SMART" id="SM00192">
    <property type="entry name" value="LDLa"/>
    <property type="match status" value="1"/>
</dbReference>
<dbReference type="CDD" id="cd00112">
    <property type="entry name" value="LDLa"/>
    <property type="match status" value="1"/>
</dbReference>
<reference evidence="5" key="1">
    <citation type="journal article" date="2021" name="Sci. Adv.">
        <title>The American lobster genome reveals insights on longevity, neural, and immune adaptations.</title>
        <authorList>
            <person name="Polinski J.M."/>
            <person name="Zimin A.V."/>
            <person name="Clark K.F."/>
            <person name="Kohn A.B."/>
            <person name="Sadowski N."/>
            <person name="Timp W."/>
            <person name="Ptitsyn A."/>
            <person name="Khanna P."/>
            <person name="Romanova D.Y."/>
            <person name="Williams P."/>
            <person name="Greenwood S.J."/>
            <person name="Moroz L.L."/>
            <person name="Walt D.R."/>
            <person name="Bodnar A.G."/>
        </authorList>
    </citation>
    <scope>NUCLEOTIDE SEQUENCE</scope>
    <source>
        <strain evidence="5">GMGI-L3</strain>
    </source>
</reference>
<evidence type="ECO:0000313" key="6">
    <source>
        <dbReference type="Proteomes" id="UP000747542"/>
    </source>
</evidence>